<evidence type="ECO:0000313" key="4">
    <source>
        <dbReference type="EMBL" id="KAF2436518.1"/>
    </source>
</evidence>
<dbReference type="EMBL" id="MU007010">
    <property type="protein sequence ID" value="KAF2436518.1"/>
    <property type="molecule type" value="Genomic_DNA"/>
</dbReference>
<evidence type="ECO:0008006" key="6">
    <source>
        <dbReference type="Google" id="ProtNLM"/>
    </source>
</evidence>
<name>A0A9P4P4D2_9PEZI</name>
<dbReference type="InterPro" id="IPR028133">
    <property type="entry name" value="Dynamitin"/>
</dbReference>
<dbReference type="PANTHER" id="PTHR15346">
    <property type="entry name" value="DYNACTIN SUBUNIT"/>
    <property type="match status" value="1"/>
</dbReference>
<dbReference type="Pfam" id="PF04912">
    <property type="entry name" value="Dynamitin"/>
    <property type="match status" value="1"/>
</dbReference>
<dbReference type="GO" id="GO:0005737">
    <property type="term" value="C:cytoplasm"/>
    <property type="evidence" value="ECO:0007669"/>
    <property type="project" value="UniProtKB-SubCell"/>
</dbReference>
<keyword evidence="5" id="KW-1185">Reference proteome</keyword>
<comment type="caution">
    <text evidence="4">The sequence shown here is derived from an EMBL/GenBank/DDBJ whole genome shotgun (WGS) entry which is preliminary data.</text>
</comment>
<dbReference type="OrthoDB" id="4977at2759"/>
<feature type="compositionally biased region" description="Polar residues" evidence="3">
    <location>
        <begin position="329"/>
        <end position="340"/>
    </location>
</feature>
<sequence>MTTRKYAGLPDLDLAPDVYQTPDLTDDVSTTQETARSASPSSIDHEASQTADSGLVKSCLQPSEARNHFKPMRVDASKANFSDRLDGGRGYYKTSKRHRRRRRYWDGDDDGFFGDLSDDEEESVDRRLARLRHELEEVKMELADKKASAESELDSHKKPGQEPDEDILANVSKLSQALDAVYTERNGGSKSAQVELAQTIYKFNDATTTSKQTNGVPASEPAYSKPSANTAELLQALGKAAEFDGRLTFLEHSLGLNGMNMPEEGPASPKPILRALETLDRQVQTVSNSSASIDAAQSKTRQLIKDVERLQKLKAAQEEQTASPPPSVGTVTNGNGSSYTDDPERSSKINALYGTLSTIDSLAPTLPMVLDRLRTLRLLHTSAAGASNTLDQLEKGQSNQAAEIKQWREALEQVEQNLRIGEGGLQENVKIVEDWVKDLESRMAKFS</sequence>
<gene>
    <name evidence="4" type="ORF">EJ08DRAFT_644853</name>
</gene>
<evidence type="ECO:0000256" key="3">
    <source>
        <dbReference type="SAM" id="MobiDB-lite"/>
    </source>
</evidence>
<dbReference type="AlphaFoldDB" id="A0A9P4P4D2"/>
<protein>
    <recommendedName>
        <fullName evidence="6">Dynactin subunit 2</fullName>
    </recommendedName>
</protein>
<feature type="region of interest" description="Disordered" evidence="3">
    <location>
        <begin position="1"/>
        <end position="57"/>
    </location>
</feature>
<reference evidence="4" key="1">
    <citation type="journal article" date="2020" name="Stud. Mycol.">
        <title>101 Dothideomycetes genomes: a test case for predicting lifestyles and emergence of pathogens.</title>
        <authorList>
            <person name="Haridas S."/>
            <person name="Albert R."/>
            <person name="Binder M."/>
            <person name="Bloem J."/>
            <person name="Labutti K."/>
            <person name="Salamov A."/>
            <person name="Andreopoulos B."/>
            <person name="Baker S."/>
            <person name="Barry K."/>
            <person name="Bills G."/>
            <person name="Bluhm B."/>
            <person name="Cannon C."/>
            <person name="Castanera R."/>
            <person name="Culley D."/>
            <person name="Daum C."/>
            <person name="Ezra D."/>
            <person name="Gonzalez J."/>
            <person name="Henrissat B."/>
            <person name="Kuo A."/>
            <person name="Liang C."/>
            <person name="Lipzen A."/>
            <person name="Lutzoni F."/>
            <person name="Magnuson J."/>
            <person name="Mondo S."/>
            <person name="Nolan M."/>
            <person name="Ohm R."/>
            <person name="Pangilinan J."/>
            <person name="Park H.-J."/>
            <person name="Ramirez L."/>
            <person name="Alfaro M."/>
            <person name="Sun H."/>
            <person name="Tritt A."/>
            <person name="Yoshinaga Y."/>
            <person name="Zwiers L.-H."/>
            <person name="Turgeon B."/>
            <person name="Goodwin S."/>
            <person name="Spatafora J."/>
            <person name="Crous P."/>
            <person name="Grigoriev I."/>
        </authorList>
    </citation>
    <scope>NUCLEOTIDE SEQUENCE</scope>
    <source>
        <strain evidence="4">CBS 130266</strain>
    </source>
</reference>
<evidence type="ECO:0000256" key="1">
    <source>
        <dbReference type="ARBA" id="ARBA00004496"/>
    </source>
</evidence>
<keyword evidence="2" id="KW-0963">Cytoplasm</keyword>
<feature type="region of interest" description="Disordered" evidence="3">
    <location>
        <begin position="314"/>
        <end position="346"/>
    </location>
</feature>
<organism evidence="4 5">
    <name type="scientific">Tothia fuscella</name>
    <dbReference type="NCBI Taxonomy" id="1048955"/>
    <lineage>
        <taxon>Eukaryota</taxon>
        <taxon>Fungi</taxon>
        <taxon>Dikarya</taxon>
        <taxon>Ascomycota</taxon>
        <taxon>Pezizomycotina</taxon>
        <taxon>Dothideomycetes</taxon>
        <taxon>Pleosporomycetidae</taxon>
        <taxon>Venturiales</taxon>
        <taxon>Cylindrosympodiaceae</taxon>
        <taxon>Tothia</taxon>
    </lineage>
</organism>
<comment type="subcellular location">
    <subcellularLocation>
        <location evidence="1">Cytoplasm</location>
    </subcellularLocation>
</comment>
<proteinExistence type="predicted"/>
<feature type="compositionally biased region" description="Polar residues" evidence="3">
    <location>
        <begin position="27"/>
        <end position="52"/>
    </location>
</feature>
<feature type="region of interest" description="Disordered" evidence="3">
    <location>
        <begin position="142"/>
        <end position="166"/>
    </location>
</feature>
<evidence type="ECO:0000256" key="2">
    <source>
        <dbReference type="ARBA" id="ARBA00022490"/>
    </source>
</evidence>
<dbReference type="GO" id="GO:0005869">
    <property type="term" value="C:dynactin complex"/>
    <property type="evidence" value="ECO:0007669"/>
    <property type="project" value="InterPro"/>
</dbReference>
<feature type="compositionally biased region" description="Basic and acidic residues" evidence="3">
    <location>
        <begin position="142"/>
        <end position="161"/>
    </location>
</feature>
<dbReference type="Proteomes" id="UP000800235">
    <property type="component" value="Unassembled WGS sequence"/>
</dbReference>
<evidence type="ECO:0000313" key="5">
    <source>
        <dbReference type="Proteomes" id="UP000800235"/>
    </source>
</evidence>
<dbReference type="GO" id="GO:0007017">
    <property type="term" value="P:microtubule-based process"/>
    <property type="evidence" value="ECO:0007669"/>
    <property type="project" value="InterPro"/>
</dbReference>
<accession>A0A9P4P4D2</accession>